<dbReference type="GO" id="GO:0046872">
    <property type="term" value="F:metal ion binding"/>
    <property type="evidence" value="ECO:0007669"/>
    <property type="project" value="UniProtKB-UniRule"/>
</dbReference>
<feature type="binding site" evidence="5">
    <location>
        <position position="184"/>
    </location>
    <ligand>
        <name>a divalent metal cation</name>
        <dbReference type="ChEBI" id="CHEBI:60240"/>
        <label>1</label>
    </ligand>
</feature>
<protein>
    <recommendedName>
        <fullName evidence="6">Methionine aminopeptidase</fullName>
        <ecNumber evidence="6">3.4.11.18</ecNumber>
    </recommendedName>
</protein>
<proteinExistence type="inferred from homology"/>
<feature type="binding site" evidence="5">
    <location>
        <position position="156"/>
    </location>
    <ligand>
        <name>substrate</name>
    </ligand>
</feature>
<feature type="binding site" evidence="5">
    <location>
        <position position="279"/>
    </location>
    <ligand>
        <name>a divalent metal cation</name>
        <dbReference type="ChEBI" id="CHEBI:60240"/>
        <label>2</label>
        <note>catalytic</note>
    </ligand>
</feature>
<evidence type="ECO:0000256" key="3">
    <source>
        <dbReference type="ARBA" id="ARBA00022723"/>
    </source>
</evidence>
<dbReference type="InterPro" id="IPR002467">
    <property type="entry name" value="Pept_M24A_MAP1"/>
</dbReference>
<feature type="binding site" evidence="5">
    <location>
        <position position="173"/>
    </location>
    <ligand>
        <name>a divalent metal cation</name>
        <dbReference type="ChEBI" id="CHEBI:60240"/>
        <label>1</label>
    </ligand>
</feature>
<dbReference type="CDD" id="cd01086">
    <property type="entry name" value="MetAP1"/>
    <property type="match status" value="1"/>
</dbReference>
<keyword evidence="2 5" id="KW-0645">Protease</keyword>
<dbReference type="NCBIfam" id="TIGR00500">
    <property type="entry name" value="met_pdase_I"/>
    <property type="match status" value="1"/>
</dbReference>
<evidence type="ECO:0000256" key="4">
    <source>
        <dbReference type="ARBA" id="ARBA00022801"/>
    </source>
</evidence>
<feature type="binding site" evidence="5">
    <location>
        <position position="184"/>
    </location>
    <ligand>
        <name>a divalent metal cation</name>
        <dbReference type="ChEBI" id="CHEBI:60240"/>
        <label>2</label>
        <note>catalytic</note>
    </ligand>
</feature>
<accession>A0A8K0K796</accession>
<keyword evidence="4 5" id="KW-0378">Hydrolase</keyword>
<keyword evidence="3 5" id="KW-0479">Metal-binding</keyword>
<dbReference type="Pfam" id="PF00557">
    <property type="entry name" value="Peptidase_M24"/>
    <property type="match status" value="1"/>
</dbReference>
<dbReference type="SUPFAM" id="SSF55920">
    <property type="entry name" value="Creatinase/aminopeptidase"/>
    <property type="match status" value="1"/>
</dbReference>
<dbReference type="PANTHER" id="PTHR43330">
    <property type="entry name" value="METHIONINE AMINOPEPTIDASE"/>
    <property type="match status" value="1"/>
</dbReference>
<dbReference type="InterPro" id="IPR000994">
    <property type="entry name" value="Pept_M24"/>
</dbReference>
<dbReference type="PRINTS" id="PR00599">
    <property type="entry name" value="MAPEPTIDASE"/>
</dbReference>
<name>A0A8K0K796_LADFU</name>
<dbReference type="GO" id="GO:0006508">
    <property type="term" value="P:proteolysis"/>
    <property type="evidence" value="ECO:0007669"/>
    <property type="project" value="UniProtKB-KW"/>
</dbReference>
<comment type="similarity">
    <text evidence="5">Belongs to the peptidase M24A family. Methionine aminopeptidase type 1 subfamily.</text>
</comment>
<evidence type="ECO:0000256" key="5">
    <source>
        <dbReference type="HAMAP-Rule" id="MF_03174"/>
    </source>
</evidence>
<feature type="binding site" evidence="5">
    <location>
        <position position="310"/>
    </location>
    <ligand>
        <name>a divalent metal cation</name>
        <dbReference type="ChEBI" id="CHEBI:60240"/>
        <label>1</label>
    </ligand>
</feature>
<evidence type="ECO:0000313" key="8">
    <source>
        <dbReference type="EMBL" id="KAG8228839.1"/>
    </source>
</evidence>
<dbReference type="PANTHER" id="PTHR43330:SF8">
    <property type="entry name" value="METHIONINE AMINOPEPTIDASE 1D, MITOCHONDRIAL"/>
    <property type="match status" value="1"/>
</dbReference>
<dbReference type="AlphaFoldDB" id="A0A8K0K796"/>
<evidence type="ECO:0000256" key="6">
    <source>
        <dbReference type="RuleBase" id="RU003653"/>
    </source>
</evidence>
<comment type="cofactor">
    <cofactor evidence="5">
        <name>Co(2+)</name>
        <dbReference type="ChEBI" id="CHEBI:48828"/>
    </cofactor>
    <cofactor evidence="5">
        <name>Zn(2+)</name>
        <dbReference type="ChEBI" id="CHEBI:29105"/>
    </cofactor>
    <cofactor evidence="5">
        <name>Mn(2+)</name>
        <dbReference type="ChEBI" id="CHEBI:29035"/>
    </cofactor>
    <cofactor evidence="5">
        <name>Fe(2+)</name>
        <dbReference type="ChEBI" id="CHEBI:29033"/>
    </cofactor>
    <text evidence="5">Binds 2 divalent metal cations per subunit. Has a high-affinity and a low affinity metal-binding site. The true nature of the physiological cofactor is under debate. The enzyme is active with cobalt, zinc, manganese or divalent iron ions. Most likely, methionine aminopeptidases function as mononuclear Fe(2+)-metalloproteases under physiological conditions, and the catalytically relevant metal-binding site has been assigned to the histidine-containing high-affinity site.</text>
</comment>
<feature type="binding site" evidence="5">
    <location>
        <position position="254"/>
    </location>
    <ligand>
        <name>substrate</name>
    </ligand>
</feature>
<evidence type="ECO:0000256" key="2">
    <source>
        <dbReference type="ARBA" id="ARBA00022670"/>
    </source>
</evidence>
<dbReference type="OrthoDB" id="3209743at2759"/>
<dbReference type="GO" id="GO:0004239">
    <property type="term" value="F:initiator methionyl aminopeptidase activity"/>
    <property type="evidence" value="ECO:0007669"/>
    <property type="project" value="UniProtKB-UniRule"/>
</dbReference>
<dbReference type="Gene3D" id="3.90.230.10">
    <property type="entry name" value="Creatinase/methionine aminopeptidase superfamily"/>
    <property type="match status" value="1"/>
</dbReference>
<dbReference type="HAMAP" id="MF_01974">
    <property type="entry name" value="MetAP_1"/>
    <property type="match status" value="1"/>
</dbReference>
<reference evidence="8" key="1">
    <citation type="submission" date="2013-04" db="EMBL/GenBank/DDBJ databases">
        <authorList>
            <person name="Qu J."/>
            <person name="Murali S.C."/>
            <person name="Bandaranaike D."/>
            <person name="Bellair M."/>
            <person name="Blankenburg K."/>
            <person name="Chao H."/>
            <person name="Dinh H."/>
            <person name="Doddapaneni H."/>
            <person name="Downs B."/>
            <person name="Dugan-Rocha S."/>
            <person name="Elkadiri S."/>
            <person name="Gnanaolivu R.D."/>
            <person name="Hernandez B."/>
            <person name="Javaid M."/>
            <person name="Jayaseelan J.C."/>
            <person name="Lee S."/>
            <person name="Li M."/>
            <person name="Ming W."/>
            <person name="Munidasa M."/>
            <person name="Muniz J."/>
            <person name="Nguyen L."/>
            <person name="Ongeri F."/>
            <person name="Osuji N."/>
            <person name="Pu L.-L."/>
            <person name="Puazo M."/>
            <person name="Qu C."/>
            <person name="Quiroz J."/>
            <person name="Raj R."/>
            <person name="Weissenberger G."/>
            <person name="Xin Y."/>
            <person name="Zou X."/>
            <person name="Han Y."/>
            <person name="Richards S."/>
            <person name="Worley K."/>
            <person name="Muzny D."/>
            <person name="Gibbs R."/>
        </authorList>
    </citation>
    <scope>NUCLEOTIDE SEQUENCE</scope>
    <source>
        <strain evidence="8">Sampled in the wild</strain>
    </source>
</reference>
<evidence type="ECO:0000256" key="1">
    <source>
        <dbReference type="ARBA" id="ARBA00022438"/>
    </source>
</evidence>
<dbReference type="InterPro" id="IPR036005">
    <property type="entry name" value="Creatinase/aminopeptidase-like"/>
</dbReference>
<dbReference type="EMBL" id="KZ308392">
    <property type="protein sequence ID" value="KAG8228839.1"/>
    <property type="molecule type" value="Genomic_DNA"/>
</dbReference>
<keyword evidence="1 5" id="KW-0031">Aminopeptidase</keyword>
<comment type="catalytic activity">
    <reaction evidence="5 6">
        <text>Release of N-terminal amino acids, preferentially methionine, from peptides and arylamides.</text>
        <dbReference type="EC" id="3.4.11.18"/>
    </reaction>
</comment>
<dbReference type="EC" id="3.4.11.18" evidence="6"/>
<feature type="binding site" evidence="5">
    <location>
        <position position="310"/>
    </location>
    <ligand>
        <name>a divalent metal cation</name>
        <dbReference type="ChEBI" id="CHEBI:60240"/>
        <label>2</label>
        <note>catalytic</note>
    </ligand>
</feature>
<feature type="domain" description="Peptidase M24" evidence="7">
    <location>
        <begin position="91"/>
        <end position="317"/>
    </location>
</feature>
<feature type="binding site" evidence="5">
    <location>
        <position position="247"/>
    </location>
    <ligand>
        <name>a divalent metal cation</name>
        <dbReference type="ChEBI" id="CHEBI:60240"/>
        <label>2</label>
        <note>catalytic</note>
    </ligand>
</feature>
<reference evidence="8" key="2">
    <citation type="submission" date="2017-10" db="EMBL/GenBank/DDBJ databases">
        <title>Ladona fulva Genome sequencing and assembly.</title>
        <authorList>
            <person name="Murali S."/>
            <person name="Richards S."/>
            <person name="Bandaranaike D."/>
            <person name="Bellair M."/>
            <person name="Blankenburg K."/>
            <person name="Chao H."/>
            <person name="Dinh H."/>
            <person name="Doddapaneni H."/>
            <person name="Dugan-Rocha S."/>
            <person name="Elkadiri S."/>
            <person name="Gnanaolivu R."/>
            <person name="Hernandez B."/>
            <person name="Skinner E."/>
            <person name="Javaid M."/>
            <person name="Lee S."/>
            <person name="Li M."/>
            <person name="Ming W."/>
            <person name="Munidasa M."/>
            <person name="Muniz J."/>
            <person name="Nguyen L."/>
            <person name="Hughes D."/>
            <person name="Osuji N."/>
            <person name="Pu L.-L."/>
            <person name="Puazo M."/>
            <person name="Qu C."/>
            <person name="Quiroz J."/>
            <person name="Raj R."/>
            <person name="Weissenberger G."/>
            <person name="Xin Y."/>
            <person name="Zou X."/>
            <person name="Han Y."/>
            <person name="Worley K."/>
            <person name="Muzny D."/>
            <person name="Gibbs R."/>
        </authorList>
    </citation>
    <scope>NUCLEOTIDE SEQUENCE</scope>
    <source>
        <strain evidence="8">Sampled in the wild</strain>
    </source>
</reference>
<dbReference type="InterPro" id="IPR001714">
    <property type="entry name" value="Pept_M24_MAP"/>
</dbReference>
<comment type="function">
    <text evidence="6">Cotranslationally removes the N-terminal methionine from nascent proteins. The N-terminal methionine is often cleaved when the second residue in the primary sequence is small and uncharged (Met-Ala-, Cys, Gly, Pro, Ser, Thr, or Val).</text>
</comment>
<organism evidence="8 9">
    <name type="scientific">Ladona fulva</name>
    <name type="common">Scarce chaser dragonfly</name>
    <name type="synonym">Libellula fulva</name>
    <dbReference type="NCBI Taxonomy" id="123851"/>
    <lineage>
        <taxon>Eukaryota</taxon>
        <taxon>Metazoa</taxon>
        <taxon>Ecdysozoa</taxon>
        <taxon>Arthropoda</taxon>
        <taxon>Hexapoda</taxon>
        <taxon>Insecta</taxon>
        <taxon>Pterygota</taxon>
        <taxon>Palaeoptera</taxon>
        <taxon>Odonata</taxon>
        <taxon>Epiprocta</taxon>
        <taxon>Anisoptera</taxon>
        <taxon>Libelluloidea</taxon>
        <taxon>Libellulidae</taxon>
        <taxon>Ladona</taxon>
    </lineage>
</organism>
<evidence type="ECO:0000313" key="9">
    <source>
        <dbReference type="Proteomes" id="UP000792457"/>
    </source>
</evidence>
<dbReference type="GO" id="GO:0070006">
    <property type="term" value="F:metalloaminopeptidase activity"/>
    <property type="evidence" value="ECO:0007669"/>
    <property type="project" value="UniProtKB-UniRule"/>
</dbReference>
<gene>
    <name evidence="8" type="ORF">J437_LFUL008335</name>
</gene>
<dbReference type="Proteomes" id="UP000792457">
    <property type="component" value="Unassembled WGS sequence"/>
</dbReference>
<sequence length="325" mass="35950">MNILSRILRTANVLPKSSYYNKKYFLISVSRRNLWGKVTKSFGRYSVVYPGAVSPIKSVPSHIPKPLYSNQHLPDQGFRQPEIKNDKQIKRMVDSCKLAREILDAVGQFIQVGSTTDEIDCFAHKLAIENNAYPSPLNYQGFPKSVCTSVNNVACHGIPDDRPLEDGDIINVDITVYLNGYHGDCSSTFTVGSVDELGCHLVKATQQCLHEAIAICRPGEYFCNIGHTVEHVARKNGLTVIPAFIGHGIGSYFHGPPDIYHCYNDYPGKMQSGMTFTIEPVIGQGSPEVILLEDGWTAITDDNSRSAQFEHTILITEDGAKILTA</sequence>
<comment type="caution">
    <text evidence="8">The sequence shown here is derived from an EMBL/GenBank/DDBJ whole genome shotgun (WGS) entry which is preliminary data.</text>
</comment>
<evidence type="ECO:0000259" key="7">
    <source>
        <dbReference type="Pfam" id="PF00557"/>
    </source>
</evidence>
<keyword evidence="9" id="KW-1185">Reference proteome</keyword>